<keyword evidence="7 8" id="KW-0739">Sodium transport</keyword>
<evidence type="ECO:0000259" key="10">
    <source>
        <dbReference type="Pfam" id="PF11973"/>
    </source>
</evidence>
<feature type="domain" description="NqrA N-terminal barrel-sandwich hybrid" evidence="9">
    <location>
        <begin position="6"/>
        <end position="96"/>
    </location>
</feature>
<dbReference type="Proteomes" id="UP000318017">
    <property type="component" value="Chromosome"/>
</dbReference>
<dbReference type="Pfam" id="PF11973">
    <property type="entry name" value="NQRA_SLBB"/>
    <property type="match status" value="1"/>
</dbReference>
<dbReference type="KEGG" id="ahel:Q31a_60320"/>
<keyword evidence="12" id="KW-0560">Oxidoreductase</keyword>
<proteinExistence type="inferred from homology"/>
<dbReference type="AlphaFoldDB" id="A0A518GGB6"/>
<dbReference type="HAMAP" id="MF_00425">
    <property type="entry name" value="NqrA"/>
    <property type="match status" value="1"/>
</dbReference>
<protein>
    <recommendedName>
        <fullName evidence="8">Na(+)-translocating NADH-quinone reductase subunit A</fullName>
        <shortName evidence="8">Na(+)-NQR subunit A</shortName>
        <shortName evidence="8">Na(+)-translocating NQR subunit A</shortName>
        <ecNumber evidence="8">7.2.1.1</ecNumber>
    </recommendedName>
    <alternativeName>
        <fullName evidence="8">NQR complex subunit A</fullName>
    </alternativeName>
    <alternativeName>
        <fullName evidence="8">NQR-1 subunit A</fullName>
    </alternativeName>
</protein>
<dbReference type="InterPro" id="IPR022615">
    <property type="entry name" value="NqrA_C_domain"/>
</dbReference>
<dbReference type="InterPro" id="IPR056148">
    <property type="entry name" value="NQRA_2nd"/>
</dbReference>
<keyword evidence="1 8" id="KW-0813">Transport</keyword>
<evidence type="ECO:0000256" key="2">
    <source>
        <dbReference type="ARBA" id="ARBA00022967"/>
    </source>
</evidence>
<feature type="domain" description="Na(+)-translocating NADH-quinone reductase subunit A C-terminal" evidence="10">
    <location>
        <begin position="265"/>
        <end position="313"/>
    </location>
</feature>
<comment type="similarity">
    <text evidence="8">Belongs to the NqrA family.</text>
</comment>
<dbReference type="InterPro" id="IPR008703">
    <property type="entry name" value="NqrA"/>
</dbReference>
<comment type="catalytic activity">
    <reaction evidence="8">
        <text>a ubiquinone + n Na(+)(in) + NADH + H(+) = a ubiquinol + n Na(+)(out) + NAD(+)</text>
        <dbReference type="Rhea" id="RHEA:47748"/>
        <dbReference type="Rhea" id="RHEA-COMP:9565"/>
        <dbReference type="Rhea" id="RHEA-COMP:9566"/>
        <dbReference type="ChEBI" id="CHEBI:15378"/>
        <dbReference type="ChEBI" id="CHEBI:16389"/>
        <dbReference type="ChEBI" id="CHEBI:17976"/>
        <dbReference type="ChEBI" id="CHEBI:29101"/>
        <dbReference type="ChEBI" id="CHEBI:57540"/>
        <dbReference type="ChEBI" id="CHEBI:57945"/>
        <dbReference type="EC" id="7.2.1.1"/>
    </reaction>
</comment>
<sequence length="450" mass="48607">MVDRFEIGRGLDVPISGEPEQKIESKEVRQVAIVADDYIGMRPTLLVSEGDEVVLGQPVFSDKKTPGVVFTAPAGGRVAAVNRGAKRRFLSIVIDKQGDQQSRKFASYDAVQLQKLSRDVVVSQLVDSGLWTALRTRPFSKVPSPESQAQAIFVNAMDTNPLAAAPAAIVAERQEAFTAGLSVLSSLTDGPVFVCRAPSSAVPGDGTPRVKVAEFDGPHPAGLVGTHMHFLKPATIGRVNWHLNYQDAIAIGQLFLTGELDLTRIVSLAGPGVKRPRLIQTQLGASIEQLVEGELNAGDNRIVSGSVLNGRSLENLTGYLGRYHLQVSCLLEGTEREFLGWQSPGFDKFSVTRAFAAAWQGSKKFAMTTSTGGSERAMVPIGSYEKVMPLDLLPTLLLRALISRETAVAQDLGCLELDEEDLGLCTFVCPGKYEYGEILRDNLLTIEREG</sequence>
<keyword evidence="13" id="KW-1185">Reference proteome</keyword>
<evidence type="ECO:0000259" key="9">
    <source>
        <dbReference type="Pfam" id="PF05896"/>
    </source>
</evidence>
<evidence type="ECO:0000313" key="13">
    <source>
        <dbReference type="Proteomes" id="UP000318017"/>
    </source>
</evidence>
<dbReference type="InterPro" id="IPR056147">
    <property type="entry name" value="NQRA_N"/>
</dbReference>
<evidence type="ECO:0000256" key="7">
    <source>
        <dbReference type="ARBA" id="ARBA00023201"/>
    </source>
</evidence>
<evidence type="ECO:0000256" key="3">
    <source>
        <dbReference type="ARBA" id="ARBA00023027"/>
    </source>
</evidence>
<reference evidence="12 13" key="1">
    <citation type="submission" date="2019-02" db="EMBL/GenBank/DDBJ databases">
        <title>Deep-cultivation of Planctomycetes and their phenomic and genomic characterization uncovers novel biology.</title>
        <authorList>
            <person name="Wiegand S."/>
            <person name="Jogler M."/>
            <person name="Boedeker C."/>
            <person name="Pinto D."/>
            <person name="Vollmers J."/>
            <person name="Rivas-Marin E."/>
            <person name="Kohn T."/>
            <person name="Peeters S.H."/>
            <person name="Heuer A."/>
            <person name="Rast P."/>
            <person name="Oberbeckmann S."/>
            <person name="Bunk B."/>
            <person name="Jeske O."/>
            <person name="Meyerdierks A."/>
            <person name="Storesund J.E."/>
            <person name="Kallscheuer N."/>
            <person name="Luecker S."/>
            <person name="Lage O.M."/>
            <person name="Pohl T."/>
            <person name="Merkel B.J."/>
            <person name="Hornburger P."/>
            <person name="Mueller R.-W."/>
            <person name="Bruemmer F."/>
            <person name="Labrenz M."/>
            <person name="Spormann A.M."/>
            <person name="Op den Camp H."/>
            <person name="Overmann J."/>
            <person name="Amann R."/>
            <person name="Jetten M.S.M."/>
            <person name="Mascher T."/>
            <person name="Medema M.H."/>
            <person name="Devos D.P."/>
            <person name="Kaster A.-K."/>
            <person name="Ovreas L."/>
            <person name="Rohde M."/>
            <person name="Galperin M.Y."/>
            <person name="Jogler C."/>
        </authorList>
    </citation>
    <scope>NUCLEOTIDE SEQUENCE [LARGE SCALE GENOMIC DNA]</scope>
    <source>
        <strain evidence="12 13">Q31a</strain>
    </source>
</reference>
<comment type="subunit">
    <text evidence="8">Composed of six subunits; NqrA, NqrB, NqrC, NqrD, NqrE and NqrF.</text>
</comment>
<dbReference type="Pfam" id="PF24836">
    <property type="entry name" value="NQRA_2nd"/>
    <property type="match status" value="1"/>
</dbReference>
<dbReference type="NCBIfam" id="TIGR01936">
    <property type="entry name" value="nqrA"/>
    <property type="match status" value="1"/>
</dbReference>
<dbReference type="PANTHER" id="PTHR37839:SF1">
    <property type="entry name" value="NA(+)-TRANSLOCATING NADH-QUINONE REDUCTASE SUBUNIT A"/>
    <property type="match status" value="1"/>
</dbReference>
<dbReference type="GO" id="GO:0006814">
    <property type="term" value="P:sodium ion transport"/>
    <property type="evidence" value="ECO:0007669"/>
    <property type="project" value="UniProtKB-UniRule"/>
</dbReference>
<dbReference type="NCBIfam" id="NF003759">
    <property type="entry name" value="PRK05352.1-2"/>
    <property type="match status" value="1"/>
</dbReference>
<evidence type="ECO:0000313" key="12">
    <source>
        <dbReference type="EMBL" id="QDV27639.1"/>
    </source>
</evidence>
<comment type="function">
    <text evidence="8">NQR complex catalyzes the reduction of ubiquinone-1 to ubiquinol by two successive reactions, coupled with the transport of Na(+) ions from the cytoplasm to the periplasm. NqrA to NqrE are probably involved in the second step, the conversion of ubisemiquinone to ubiquinol.</text>
</comment>
<keyword evidence="5 8" id="KW-0406">Ion transport</keyword>
<evidence type="ECO:0000256" key="6">
    <source>
        <dbReference type="ARBA" id="ARBA00023075"/>
    </source>
</evidence>
<evidence type="ECO:0000256" key="1">
    <source>
        <dbReference type="ARBA" id="ARBA00022448"/>
    </source>
</evidence>
<dbReference type="PANTHER" id="PTHR37839">
    <property type="entry name" value="NA(+)-TRANSLOCATING NADH-QUINONE REDUCTASE SUBUNIT A"/>
    <property type="match status" value="1"/>
</dbReference>
<dbReference type="EMBL" id="CP036298">
    <property type="protein sequence ID" value="QDV27639.1"/>
    <property type="molecule type" value="Genomic_DNA"/>
</dbReference>
<gene>
    <name evidence="8 12" type="primary">nqrA</name>
    <name evidence="12" type="ORF">Q31a_60320</name>
</gene>
<dbReference type="EC" id="7.2.1.1" evidence="8"/>
<evidence type="ECO:0000256" key="8">
    <source>
        <dbReference type="HAMAP-Rule" id="MF_00425"/>
    </source>
</evidence>
<organism evidence="12 13">
    <name type="scientific">Aureliella helgolandensis</name>
    <dbReference type="NCBI Taxonomy" id="2527968"/>
    <lineage>
        <taxon>Bacteria</taxon>
        <taxon>Pseudomonadati</taxon>
        <taxon>Planctomycetota</taxon>
        <taxon>Planctomycetia</taxon>
        <taxon>Pirellulales</taxon>
        <taxon>Pirellulaceae</taxon>
        <taxon>Aureliella</taxon>
    </lineage>
</organism>
<dbReference type="OrthoDB" id="9774536at2"/>
<keyword evidence="3 8" id="KW-0520">NAD</keyword>
<keyword evidence="2 8" id="KW-1278">Translocase</keyword>
<dbReference type="RefSeq" id="WP_145085330.1">
    <property type="nucleotide sequence ID" value="NZ_CP036298.1"/>
</dbReference>
<evidence type="ECO:0000256" key="5">
    <source>
        <dbReference type="ARBA" id="ARBA00023065"/>
    </source>
</evidence>
<evidence type="ECO:0000256" key="4">
    <source>
        <dbReference type="ARBA" id="ARBA00023053"/>
    </source>
</evidence>
<dbReference type="Pfam" id="PF05896">
    <property type="entry name" value="NQRA_N"/>
    <property type="match status" value="1"/>
</dbReference>
<accession>A0A518GGB6</accession>
<evidence type="ECO:0000259" key="11">
    <source>
        <dbReference type="Pfam" id="PF24836"/>
    </source>
</evidence>
<feature type="domain" description="NqrA second alpha/beta" evidence="11">
    <location>
        <begin position="116"/>
        <end position="260"/>
    </location>
</feature>
<keyword evidence="4 8" id="KW-0915">Sodium</keyword>
<name>A0A518GGB6_9BACT</name>
<keyword evidence="6 8" id="KW-0830">Ubiquinone</keyword>
<dbReference type="GO" id="GO:0016655">
    <property type="term" value="F:oxidoreductase activity, acting on NAD(P)H, quinone or similar compound as acceptor"/>
    <property type="evidence" value="ECO:0007669"/>
    <property type="project" value="UniProtKB-UniRule"/>
</dbReference>